<accession>A0A316U9B7</accession>
<protein>
    <submittedName>
        <fullName evidence="1">Uncharacterized protein</fullName>
    </submittedName>
</protein>
<reference evidence="1 2" key="1">
    <citation type="journal article" date="2018" name="Mol. Biol. Evol.">
        <title>Broad Genomic Sampling Reveals a Smut Pathogenic Ancestry of the Fungal Clade Ustilaginomycotina.</title>
        <authorList>
            <person name="Kijpornyongpan T."/>
            <person name="Mondo S.J."/>
            <person name="Barry K."/>
            <person name="Sandor L."/>
            <person name="Lee J."/>
            <person name="Lipzen A."/>
            <person name="Pangilinan J."/>
            <person name="LaButti K."/>
            <person name="Hainaut M."/>
            <person name="Henrissat B."/>
            <person name="Grigoriev I.V."/>
            <person name="Spatafora J.W."/>
            <person name="Aime M.C."/>
        </authorList>
    </citation>
    <scope>NUCLEOTIDE SEQUENCE [LARGE SCALE GENOMIC DNA]</scope>
    <source>
        <strain evidence="1 2">MCA 4718</strain>
    </source>
</reference>
<dbReference type="RefSeq" id="XP_025346745.1">
    <property type="nucleotide sequence ID" value="XM_025495278.1"/>
</dbReference>
<gene>
    <name evidence="1" type="ORF">BCV69DRAFT_43750</name>
</gene>
<name>A0A316U9B7_9BASI</name>
<organism evidence="1 2">
    <name type="scientific">Pseudomicrostroma glucosiphilum</name>
    <dbReference type="NCBI Taxonomy" id="1684307"/>
    <lineage>
        <taxon>Eukaryota</taxon>
        <taxon>Fungi</taxon>
        <taxon>Dikarya</taxon>
        <taxon>Basidiomycota</taxon>
        <taxon>Ustilaginomycotina</taxon>
        <taxon>Exobasidiomycetes</taxon>
        <taxon>Microstromatales</taxon>
        <taxon>Microstromatales incertae sedis</taxon>
        <taxon>Pseudomicrostroma</taxon>
    </lineage>
</organism>
<dbReference type="AlphaFoldDB" id="A0A316U9B7"/>
<keyword evidence="2" id="KW-1185">Reference proteome</keyword>
<dbReference type="GeneID" id="37017012"/>
<dbReference type="EMBL" id="KZ819331">
    <property type="protein sequence ID" value="PWN19585.1"/>
    <property type="molecule type" value="Genomic_DNA"/>
</dbReference>
<evidence type="ECO:0000313" key="1">
    <source>
        <dbReference type="EMBL" id="PWN19585.1"/>
    </source>
</evidence>
<proteinExistence type="predicted"/>
<sequence length="119" mass="14397">MWGTGGQAAAHHTSRWYCPNRYLSYLARLVFWMGLHRDGQERKEEGCDHWYGSVFPYFPVLGEREYEMWGQEGGLFEPHLDCVPDTYDQPMSYWRRYRLRYRYRCDCRSFACPCCLTLR</sequence>
<evidence type="ECO:0000313" key="2">
    <source>
        <dbReference type="Proteomes" id="UP000245942"/>
    </source>
</evidence>
<dbReference type="Proteomes" id="UP000245942">
    <property type="component" value="Unassembled WGS sequence"/>
</dbReference>